<feature type="domain" description="RING-type" evidence="8">
    <location>
        <begin position="220"/>
        <end position="434"/>
    </location>
</feature>
<keyword evidence="6" id="KW-0833">Ubl conjugation pathway</keyword>
<dbReference type="PANTHER" id="PTHR22770">
    <property type="entry name" value="UBIQUITIN CONJUGATING ENZYME 7 INTERACTING PROTEIN-RELATED"/>
    <property type="match status" value="1"/>
</dbReference>
<dbReference type="AlphaFoldDB" id="A0A1B6FMC2"/>
<dbReference type="PANTHER" id="PTHR22770:SF47">
    <property type="entry name" value="E3 UBIQUITIN-PROTEIN LIGASE RNF216"/>
    <property type="match status" value="1"/>
</dbReference>
<keyword evidence="3" id="KW-0479">Metal-binding</keyword>
<dbReference type="InterPro" id="IPR044066">
    <property type="entry name" value="TRIAD_supradom"/>
</dbReference>
<proteinExistence type="predicted"/>
<evidence type="ECO:0000256" key="4">
    <source>
        <dbReference type="ARBA" id="ARBA00022737"/>
    </source>
</evidence>
<dbReference type="CDD" id="cd20353">
    <property type="entry name" value="Rcat_RBR_RNF216"/>
    <property type="match status" value="1"/>
</dbReference>
<keyword evidence="5" id="KW-0863">Zinc-finger</keyword>
<dbReference type="Pfam" id="PF26200">
    <property type="entry name" value="Rcat_RNF216"/>
    <property type="match status" value="1"/>
</dbReference>
<keyword evidence="7" id="KW-0862">Zinc</keyword>
<dbReference type="EMBL" id="GECZ01010653">
    <property type="protein sequence ID" value="JAS59116.1"/>
    <property type="molecule type" value="Transcribed_RNA"/>
</dbReference>
<dbReference type="EMBL" id="GECZ01018458">
    <property type="protein sequence ID" value="JAS51311.1"/>
    <property type="molecule type" value="Transcribed_RNA"/>
</dbReference>
<dbReference type="GO" id="GO:0016740">
    <property type="term" value="F:transferase activity"/>
    <property type="evidence" value="ECO:0007669"/>
    <property type="project" value="UniProtKB-KW"/>
</dbReference>
<accession>A0A1B6FMC2</accession>
<dbReference type="PROSITE" id="PS51873">
    <property type="entry name" value="TRIAD"/>
    <property type="match status" value="1"/>
</dbReference>
<evidence type="ECO:0000256" key="7">
    <source>
        <dbReference type="ARBA" id="ARBA00022833"/>
    </source>
</evidence>
<keyword evidence="2" id="KW-0808">Transferase</keyword>
<keyword evidence="4" id="KW-0677">Repeat</keyword>
<evidence type="ECO:0000256" key="6">
    <source>
        <dbReference type="ARBA" id="ARBA00022786"/>
    </source>
</evidence>
<sequence>MSLNRLSMRHKEKENVKTNPISRSQFDDVESKLSLLSIVLSDAQPEYLMKQSQRISSQEELLTFISQSLESHNYPKLELEDTKIMEQFECTVEEFLMGIPDPVKEFSDSYIRTGYEENAEIYLKSRYQNLALCMDIKELLMTHKYNLTKVCQQLDFLGMKANPYNLDCVQLHHSPSVFFHQEVWYIEHKEEVLNFLKSAIEAARVEAELNRPPTPPSVEEIFECEICRNDIEDYAELGTCDGPAGHLFCNDCVRRSAEIKFAEGGITFPCLINCGGYIPLQIIKEVMKSEMYEKLMDNIQEAEIKAADMPGIEYCPFCHYAIICPETDIFCCERPSCMKRSCRICWKEEHAGICALLKEEDEETARHLIEEKMTEALVRKCYKCNTPFIKEVGCNKMICANDNCKAMMCYLCRQPVKDYTHFNGQGGDNYDRCELFSDEAAVHDRPVAASGQQAFEQLVANNPGLNLDKDKIIPK</sequence>
<evidence type="ECO:0000256" key="3">
    <source>
        <dbReference type="ARBA" id="ARBA00022723"/>
    </source>
</evidence>
<gene>
    <name evidence="10" type="ORF">g.39419</name>
    <name evidence="9" type="ORF">g.39420</name>
</gene>
<reference evidence="9" key="1">
    <citation type="submission" date="2015-11" db="EMBL/GenBank/DDBJ databases">
        <title>De novo transcriptome assembly of four potential Pierce s Disease insect vectors from Arizona vineyards.</title>
        <authorList>
            <person name="Tassone E.E."/>
        </authorList>
    </citation>
    <scope>NUCLEOTIDE SEQUENCE</scope>
</reference>
<dbReference type="GO" id="GO:0008270">
    <property type="term" value="F:zinc ion binding"/>
    <property type="evidence" value="ECO:0007669"/>
    <property type="project" value="UniProtKB-KW"/>
</dbReference>
<protein>
    <recommendedName>
        <fullName evidence="8">RING-type domain-containing protein</fullName>
    </recommendedName>
</protein>
<evidence type="ECO:0000256" key="5">
    <source>
        <dbReference type="ARBA" id="ARBA00022771"/>
    </source>
</evidence>
<dbReference type="InterPro" id="IPR051628">
    <property type="entry name" value="LUBAC_E3_Ligases"/>
</dbReference>
<dbReference type="Gene3D" id="1.20.120.1750">
    <property type="match status" value="1"/>
</dbReference>
<organism evidence="9">
    <name type="scientific">Cuerna arida</name>
    <dbReference type="NCBI Taxonomy" id="1464854"/>
    <lineage>
        <taxon>Eukaryota</taxon>
        <taxon>Metazoa</taxon>
        <taxon>Ecdysozoa</taxon>
        <taxon>Arthropoda</taxon>
        <taxon>Hexapoda</taxon>
        <taxon>Insecta</taxon>
        <taxon>Pterygota</taxon>
        <taxon>Neoptera</taxon>
        <taxon>Paraneoptera</taxon>
        <taxon>Hemiptera</taxon>
        <taxon>Auchenorrhyncha</taxon>
        <taxon>Membracoidea</taxon>
        <taxon>Cicadellidae</taxon>
        <taxon>Cicadellinae</taxon>
        <taxon>Proconiini</taxon>
        <taxon>Cuerna</taxon>
    </lineage>
</organism>
<dbReference type="InterPro" id="IPR047546">
    <property type="entry name" value="Rcat_RBR_RNF216"/>
</dbReference>
<comment type="pathway">
    <text evidence="1">Protein modification; protein ubiquitination.</text>
</comment>
<evidence type="ECO:0000313" key="10">
    <source>
        <dbReference type="EMBL" id="JAS59116.1"/>
    </source>
</evidence>
<evidence type="ECO:0000256" key="1">
    <source>
        <dbReference type="ARBA" id="ARBA00004906"/>
    </source>
</evidence>
<evidence type="ECO:0000256" key="2">
    <source>
        <dbReference type="ARBA" id="ARBA00022679"/>
    </source>
</evidence>
<dbReference type="SUPFAM" id="SSF57850">
    <property type="entry name" value="RING/U-box"/>
    <property type="match status" value="2"/>
</dbReference>
<evidence type="ECO:0000313" key="9">
    <source>
        <dbReference type="EMBL" id="JAS51311.1"/>
    </source>
</evidence>
<name>A0A1B6FMC2_9HEMI</name>
<evidence type="ECO:0000259" key="8">
    <source>
        <dbReference type="PROSITE" id="PS51873"/>
    </source>
</evidence>